<keyword evidence="2" id="KW-1185">Reference proteome</keyword>
<dbReference type="Proteomes" id="UP001415857">
    <property type="component" value="Unassembled WGS sequence"/>
</dbReference>
<dbReference type="GO" id="GO:0004620">
    <property type="term" value="F:phospholipase activity"/>
    <property type="evidence" value="ECO:0007669"/>
    <property type="project" value="TreeGrafter"/>
</dbReference>
<reference evidence="1 2" key="1">
    <citation type="journal article" date="2024" name="Plant J.">
        <title>Genome sequences and population genomics reveal climatic adaptation and genomic divergence between two closely related sweetgum species.</title>
        <authorList>
            <person name="Xu W.Q."/>
            <person name="Ren C.Q."/>
            <person name="Zhang X.Y."/>
            <person name="Comes H.P."/>
            <person name="Liu X.H."/>
            <person name="Li Y.G."/>
            <person name="Kettle C.J."/>
            <person name="Jalonen R."/>
            <person name="Gaisberger H."/>
            <person name="Ma Y.Z."/>
            <person name="Qiu Y.X."/>
        </authorList>
    </citation>
    <scope>NUCLEOTIDE SEQUENCE [LARGE SCALE GENOMIC DNA]</scope>
    <source>
        <strain evidence="1">Hangzhou</strain>
    </source>
</reference>
<organism evidence="1 2">
    <name type="scientific">Liquidambar formosana</name>
    <name type="common">Formosan gum</name>
    <dbReference type="NCBI Taxonomy" id="63359"/>
    <lineage>
        <taxon>Eukaryota</taxon>
        <taxon>Viridiplantae</taxon>
        <taxon>Streptophyta</taxon>
        <taxon>Embryophyta</taxon>
        <taxon>Tracheophyta</taxon>
        <taxon>Spermatophyta</taxon>
        <taxon>Magnoliopsida</taxon>
        <taxon>eudicotyledons</taxon>
        <taxon>Gunneridae</taxon>
        <taxon>Pentapetalae</taxon>
        <taxon>Saxifragales</taxon>
        <taxon>Altingiaceae</taxon>
        <taxon>Liquidambar</taxon>
    </lineage>
</organism>
<dbReference type="AlphaFoldDB" id="A0AAP0X757"/>
<protein>
    <recommendedName>
        <fullName evidence="3">PNPLA domain-containing protein</fullName>
    </recommendedName>
</protein>
<sequence>MKRSLLSNKHDEDARIADYFDVIAGTSTGSIIAAMLTAPDNEKQPSDHEKKKPFTASAIIDFSMKESGKIFPQNLHRNKQKRLSLKQRIALLALGEAMKLHGCQPDYNNYLVLSLGTGGPERPKEAPTGDWAPLIYWLIPFTGVGITPRIIDILFNSLSDMVDIYMARIFRSRDNYLRIQEYALENSLTSIDDSSPAVLDKLKKVGKKLLDDHVSIIDPETGEIKEQTETNRDALIK</sequence>
<evidence type="ECO:0000313" key="1">
    <source>
        <dbReference type="EMBL" id="KAK9288533.1"/>
    </source>
</evidence>
<dbReference type="GO" id="GO:0047372">
    <property type="term" value="F:monoacylglycerol lipase activity"/>
    <property type="evidence" value="ECO:0007669"/>
    <property type="project" value="TreeGrafter"/>
</dbReference>
<dbReference type="PANTHER" id="PTHR32176">
    <property type="entry name" value="XYLOSE ISOMERASE"/>
    <property type="match status" value="1"/>
</dbReference>
<dbReference type="InterPro" id="IPR016035">
    <property type="entry name" value="Acyl_Trfase/lysoPLipase"/>
</dbReference>
<comment type="caution">
    <text evidence="1">The sequence shown here is derived from an EMBL/GenBank/DDBJ whole genome shotgun (WGS) entry which is preliminary data.</text>
</comment>
<accession>A0AAP0X757</accession>
<dbReference type="SUPFAM" id="SSF52151">
    <property type="entry name" value="FabD/lysophospholipase-like"/>
    <property type="match status" value="2"/>
</dbReference>
<evidence type="ECO:0000313" key="2">
    <source>
        <dbReference type="Proteomes" id="UP001415857"/>
    </source>
</evidence>
<name>A0AAP0X757_LIQFO</name>
<dbReference type="PANTHER" id="PTHR32176:SF92">
    <property type="entry name" value="XYLOSE ISOMERASE"/>
    <property type="match status" value="1"/>
</dbReference>
<proteinExistence type="predicted"/>
<dbReference type="Gene3D" id="3.40.1090.10">
    <property type="entry name" value="Cytosolic phospholipase A2 catalytic domain"/>
    <property type="match status" value="2"/>
</dbReference>
<dbReference type="EMBL" id="JBBPBK010000003">
    <property type="protein sequence ID" value="KAK9288533.1"/>
    <property type="molecule type" value="Genomic_DNA"/>
</dbReference>
<gene>
    <name evidence="1" type="ORF">L1049_016992</name>
</gene>
<evidence type="ECO:0008006" key="3">
    <source>
        <dbReference type="Google" id="ProtNLM"/>
    </source>
</evidence>